<dbReference type="STRING" id="989403.SAMN05421798_101282"/>
<evidence type="ECO:0000313" key="2">
    <source>
        <dbReference type="Proteomes" id="UP000076577"/>
    </source>
</evidence>
<protein>
    <submittedName>
        <fullName evidence="1">Uncharacterized protein</fullName>
    </submittedName>
</protein>
<sequence>MLCNQLNNSVDEKNGTVDLLSCALSSAKISEGLTLAVRGEEAFWNSVIALAQKGFVDQQAQSCPVERCAPAIVSVNATAERASRGLKARNCGLASFGLPSIQRITYAEAYV</sequence>
<comment type="caution">
    <text evidence="1">The sequence shown here is derived from an EMBL/GenBank/DDBJ whole genome shotgun (WGS) entry which is preliminary data.</text>
</comment>
<dbReference type="Proteomes" id="UP000076577">
    <property type="component" value="Unassembled WGS sequence"/>
</dbReference>
<reference evidence="1 2" key="1">
    <citation type="journal article" date="2016" name="Front. Microbiol.">
        <title>Comparative Genomic Analysis Reveals a Diverse Repertoire of Genes Involved in Prokaryote-Eukaryote Interactions within the Pseudovibrio Genus.</title>
        <authorList>
            <person name="Romano S."/>
            <person name="Fernandez-Guerra A."/>
            <person name="Reen F.J."/>
            <person name="Glockner F.O."/>
            <person name="Crowley S.P."/>
            <person name="O'Sullivan O."/>
            <person name="Cotter P.D."/>
            <person name="Adams C."/>
            <person name="Dobson A.D."/>
            <person name="O'Gara F."/>
        </authorList>
    </citation>
    <scope>NUCLEOTIDE SEQUENCE [LARGE SCALE GENOMIC DNA]</scope>
    <source>
        <strain evidence="1 2">Ad2</strain>
    </source>
</reference>
<evidence type="ECO:0000313" key="1">
    <source>
        <dbReference type="EMBL" id="KZL17751.1"/>
    </source>
</evidence>
<proteinExistence type="predicted"/>
<keyword evidence="2" id="KW-1185">Reference proteome</keyword>
<organism evidence="1 2">
    <name type="scientific">Pseudovibrio axinellae</name>
    <dbReference type="NCBI Taxonomy" id="989403"/>
    <lineage>
        <taxon>Bacteria</taxon>
        <taxon>Pseudomonadati</taxon>
        <taxon>Pseudomonadota</taxon>
        <taxon>Alphaproteobacteria</taxon>
        <taxon>Hyphomicrobiales</taxon>
        <taxon>Stappiaceae</taxon>
        <taxon>Pseudovibrio</taxon>
    </lineage>
</organism>
<gene>
    <name evidence="1" type="ORF">PsAD2_02868</name>
</gene>
<dbReference type="AlphaFoldDB" id="A0A165XIV4"/>
<dbReference type="PATRIC" id="fig|989403.3.peg.3078"/>
<dbReference type="EMBL" id="LMCB01000029">
    <property type="protein sequence ID" value="KZL17751.1"/>
    <property type="molecule type" value="Genomic_DNA"/>
</dbReference>
<accession>A0A165XIV4</accession>
<name>A0A165XIV4_9HYPH</name>